<reference evidence="2" key="1">
    <citation type="submission" date="2022-05" db="EMBL/GenBank/DDBJ databases">
        <title>The Musa troglodytarum L. genome provides insights into the mechanism of non-climacteric behaviour and enrichment of carotenoids.</title>
        <authorList>
            <person name="Wang J."/>
        </authorList>
    </citation>
    <scope>NUCLEOTIDE SEQUENCE</scope>
    <source>
        <tissue evidence="2">Leaf</tissue>
    </source>
</reference>
<dbReference type="AlphaFoldDB" id="A0A9E7JPB0"/>
<feature type="region of interest" description="Disordered" evidence="1">
    <location>
        <begin position="84"/>
        <end position="114"/>
    </location>
</feature>
<gene>
    <name evidence="2" type="ORF">MUK42_27267</name>
</gene>
<protein>
    <submittedName>
        <fullName evidence="2">Uncharacterized protein</fullName>
    </submittedName>
</protein>
<dbReference type="InterPro" id="IPR034577">
    <property type="entry name" value="NIMIN-2"/>
</dbReference>
<sequence>MASKKRSDFDGAEEERRTRRRVKKKEEEVTDDQVDEFFAILQRMREATRFFTAGGSGDEAKGQEVRRWRLAFEREDFKAAAPVEDTERRRRKRKRGADAAAESGEERERSREVAAAEVSISGIFDLNAEPAREQ</sequence>
<feature type="region of interest" description="Disordered" evidence="1">
    <location>
        <begin position="1"/>
        <end position="29"/>
    </location>
</feature>
<dbReference type="EMBL" id="CP097504">
    <property type="protein sequence ID" value="URD87824.1"/>
    <property type="molecule type" value="Genomic_DNA"/>
</dbReference>
<keyword evidence="3" id="KW-1185">Reference proteome</keyword>
<organism evidence="2 3">
    <name type="scientific">Musa troglodytarum</name>
    <name type="common">fe'i banana</name>
    <dbReference type="NCBI Taxonomy" id="320322"/>
    <lineage>
        <taxon>Eukaryota</taxon>
        <taxon>Viridiplantae</taxon>
        <taxon>Streptophyta</taxon>
        <taxon>Embryophyta</taxon>
        <taxon>Tracheophyta</taxon>
        <taxon>Spermatophyta</taxon>
        <taxon>Magnoliopsida</taxon>
        <taxon>Liliopsida</taxon>
        <taxon>Zingiberales</taxon>
        <taxon>Musaceae</taxon>
        <taxon>Musa</taxon>
    </lineage>
</organism>
<evidence type="ECO:0000256" key="1">
    <source>
        <dbReference type="SAM" id="MobiDB-lite"/>
    </source>
</evidence>
<name>A0A9E7JPB0_9LILI</name>
<feature type="compositionally biased region" description="Basic and acidic residues" evidence="1">
    <location>
        <begin position="1"/>
        <end position="17"/>
    </location>
</feature>
<accession>A0A9E7JPB0</accession>
<proteinExistence type="predicted"/>
<dbReference type="Proteomes" id="UP001055439">
    <property type="component" value="Chromosome 2"/>
</dbReference>
<dbReference type="OrthoDB" id="1098796at2759"/>
<dbReference type="PANTHER" id="PTHR35735:SF8">
    <property type="entry name" value="PROTEIN NIM1-INTERACTING 2"/>
    <property type="match status" value="1"/>
</dbReference>
<dbReference type="PANTHER" id="PTHR35735">
    <property type="entry name" value="PROTEIN NIM1-INTERACTING 2"/>
    <property type="match status" value="1"/>
</dbReference>
<dbReference type="GO" id="GO:0010112">
    <property type="term" value="P:regulation of systemic acquired resistance"/>
    <property type="evidence" value="ECO:0007669"/>
    <property type="project" value="InterPro"/>
</dbReference>
<evidence type="ECO:0000313" key="3">
    <source>
        <dbReference type="Proteomes" id="UP001055439"/>
    </source>
</evidence>
<evidence type="ECO:0000313" key="2">
    <source>
        <dbReference type="EMBL" id="URD87824.1"/>
    </source>
</evidence>
<feature type="compositionally biased region" description="Basic and acidic residues" evidence="1">
    <location>
        <begin position="104"/>
        <end position="114"/>
    </location>
</feature>